<comment type="caution">
    <text evidence="3">The sequence shown here is derived from an EMBL/GenBank/DDBJ whole genome shotgun (WGS) entry which is preliminary data.</text>
</comment>
<dbReference type="OrthoDB" id="7873328at2"/>
<name>A0A2A4CP37_9RHOB</name>
<evidence type="ECO:0000256" key="1">
    <source>
        <dbReference type="SAM" id="Phobius"/>
    </source>
</evidence>
<dbReference type="InterPro" id="IPR012495">
    <property type="entry name" value="TadE-like_dom"/>
</dbReference>
<keyword evidence="1" id="KW-0812">Transmembrane</keyword>
<accession>A0A2A4CP37</accession>
<dbReference type="EMBL" id="NTJD01000001">
    <property type="protein sequence ID" value="PCD77753.1"/>
    <property type="molecule type" value="Genomic_DNA"/>
</dbReference>
<keyword evidence="1" id="KW-1133">Transmembrane helix</keyword>
<keyword evidence="1" id="KW-0472">Membrane</keyword>
<reference evidence="3 4" key="1">
    <citation type="submission" date="2017-09" db="EMBL/GenBank/DDBJ databases">
        <title>A multilocus sequence analysis scheme for characterization of bacteria in the genus Thioclava.</title>
        <authorList>
            <person name="Liu Y."/>
            <person name="Shao Z."/>
        </authorList>
    </citation>
    <scope>NUCLEOTIDE SEQUENCE [LARGE SCALE GENOMIC DNA]</scope>
    <source>
        <strain evidence="3 4">CAU 1312</strain>
    </source>
</reference>
<gene>
    <name evidence="3" type="ORF">CLN94_00035</name>
</gene>
<organism evidence="3 4">
    <name type="scientific">Pseudothioclava arenosa</name>
    <dbReference type="NCBI Taxonomy" id="1795308"/>
    <lineage>
        <taxon>Bacteria</taxon>
        <taxon>Pseudomonadati</taxon>
        <taxon>Pseudomonadota</taxon>
        <taxon>Alphaproteobacteria</taxon>
        <taxon>Rhodobacterales</taxon>
        <taxon>Paracoccaceae</taxon>
        <taxon>Pseudothioclava</taxon>
    </lineage>
</organism>
<dbReference type="Pfam" id="PF07811">
    <property type="entry name" value="TadE"/>
    <property type="match status" value="1"/>
</dbReference>
<keyword evidence="4" id="KW-1185">Reference proteome</keyword>
<evidence type="ECO:0000313" key="4">
    <source>
        <dbReference type="Proteomes" id="UP000243507"/>
    </source>
</evidence>
<protein>
    <recommendedName>
        <fullName evidence="2">TadE-like domain-containing protein</fullName>
    </recommendedName>
</protein>
<sequence>MIRVNASAPFLTRLRVLRRFRAAEDGSATVEVMLWFPFFLVFFFTILEATHMFYATSQIRRIVQDASRQYVRGAFDNTSALENWLEATLEPYAPNADARASVALDGRLTTRVIFPESDVDFTGLSAVIGGFDIEVDAVVQTEL</sequence>
<dbReference type="RefSeq" id="WP_096429759.1">
    <property type="nucleotide sequence ID" value="NZ_NTJD01000001.1"/>
</dbReference>
<proteinExistence type="predicted"/>
<dbReference type="Proteomes" id="UP000243507">
    <property type="component" value="Unassembled WGS sequence"/>
</dbReference>
<evidence type="ECO:0000313" key="3">
    <source>
        <dbReference type="EMBL" id="PCD77753.1"/>
    </source>
</evidence>
<feature type="transmembrane region" description="Helical" evidence="1">
    <location>
        <begin position="34"/>
        <end position="54"/>
    </location>
</feature>
<dbReference type="AlphaFoldDB" id="A0A2A4CP37"/>
<evidence type="ECO:0000259" key="2">
    <source>
        <dbReference type="Pfam" id="PF07811"/>
    </source>
</evidence>
<feature type="domain" description="TadE-like" evidence="2">
    <location>
        <begin position="26"/>
        <end position="68"/>
    </location>
</feature>